<feature type="transmembrane region" description="Helical" evidence="1">
    <location>
        <begin position="40"/>
        <end position="55"/>
    </location>
</feature>
<gene>
    <name evidence="2" type="ORF">LCGC14_1596130</name>
</gene>
<reference evidence="2" key="1">
    <citation type="journal article" date="2015" name="Nature">
        <title>Complex archaea that bridge the gap between prokaryotes and eukaryotes.</title>
        <authorList>
            <person name="Spang A."/>
            <person name="Saw J.H."/>
            <person name="Jorgensen S.L."/>
            <person name="Zaremba-Niedzwiedzka K."/>
            <person name="Martijn J."/>
            <person name="Lind A.E."/>
            <person name="van Eijk R."/>
            <person name="Schleper C."/>
            <person name="Guy L."/>
            <person name="Ettema T.J."/>
        </authorList>
    </citation>
    <scope>NUCLEOTIDE SEQUENCE</scope>
</reference>
<sequence>MTWQTVFKILRWSYVAIFIGEGVLLIILKPDLPPLDIEPYLLYAVMAIMTGVYWLR</sequence>
<name>A0A0F9ICK7_9ZZZZ</name>
<accession>A0A0F9ICK7</accession>
<keyword evidence="1" id="KW-1133">Transmembrane helix</keyword>
<dbReference type="EMBL" id="LAZR01012741">
    <property type="protein sequence ID" value="KKM25321.1"/>
    <property type="molecule type" value="Genomic_DNA"/>
</dbReference>
<keyword evidence="1" id="KW-0812">Transmembrane</keyword>
<organism evidence="2">
    <name type="scientific">marine sediment metagenome</name>
    <dbReference type="NCBI Taxonomy" id="412755"/>
    <lineage>
        <taxon>unclassified sequences</taxon>
        <taxon>metagenomes</taxon>
        <taxon>ecological metagenomes</taxon>
    </lineage>
</organism>
<keyword evidence="1" id="KW-0472">Membrane</keyword>
<protein>
    <submittedName>
        <fullName evidence="2">Uncharacterized protein</fullName>
    </submittedName>
</protein>
<evidence type="ECO:0000313" key="2">
    <source>
        <dbReference type="EMBL" id="KKM25321.1"/>
    </source>
</evidence>
<proteinExistence type="predicted"/>
<comment type="caution">
    <text evidence="2">The sequence shown here is derived from an EMBL/GenBank/DDBJ whole genome shotgun (WGS) entry which is preliminary data.</text>
</comment>
<evidence type="ECO:0000256" key="1">
    <source>
        <dbReference type="SAM" id="Phobius"/>
    </source>
</evidence>
<dbReference type="AlphaFoldDB" id="A0A0F9ICK7"/>
<feature type="transmembrane region" description="Helical" evidence="1">
    <location>
        <begin position="12"/>
        <end position="28"/>
    </location>
</feature>